<feature type="signal peptide" evidence="1">
    <location>
        <begin position="1"/>
        <end position="24"/>
    </location>
</feature>
<reference evidence="2 3" key="1">
    <citation type="submission" date="2019-12" db="EMBL/GenBank/DDBJ databases">
        <title>Novel species isolated from a subtropical stream in China.</title>
        <authorList>
            <person name="Lu H."/>
        </authorList>
    </citation>
    <scope>NUCLEOTIDE SEQUENCE [LARGE SCALE GENOMIC DNA]</scope>
    <source>
        <strain evidence="2 3">FT127W</strain>
    </source>
</reference>
<dbReference type="Proteomes" id="UP000450676">
    <property type="component" value="Unassembled WGS sequence"/>
</dbReference>
<organism evidence="2 3">
    <name type="scientific">Pseudoduganella aquatica</name>
    <dbReference type="NCBI Taxonomy" id="2660641"/>
    <lineage>
        <taxon>Bacteria</taxon>
        <taxon>Pseudomonadati</taxon>
        <taxon>Pseudomonadota</taxon>
        <taxon>Betaproteobacteria</taxon>
        <taxon>Burkholderiales</taxon>
        <taxon>Oxalobacteraceae</taxon>
        <taxon>Telluria group</taxon>
        <taxon>Pseudoduganella</taxon>
    </lineage>
</organism>
<dbReference type="SUPFAM" id="SSF53850">
    <property type="entry name" value="Periplasmic binding protein-like II"/>
    <property type="match status" value="1"/>
</dbReference>
<protein>
    <submittedName>
        <fullName evidence="2">Transporter substrate-binding domain-containing protein</fullName>
    </submittedName>
</protein>
<comment type="caution">
    <text evidence="2">The sequence shown here is derived from an EMBL/GenBank/DDBJ whole genome shotgun (WGS) entry which is preliminary data.</text>
</comment>
<dbReference type="RefSeq" id="WP_161070194.1">
    <property type="nucleotide sequence ID" value="NZ_WWCU01000001.1"/>
</dbReference>
<dbReference type="Gene3D" id="3.40.190.10">
    <property type="entry name" value="Periplasmic binding protein-like II"/>
    <property type="match status" value="2"/>
</dbReference>
<evidence type="ECO:0000313" key="2">
    <source>
        <dbReference type="EMBL" id="MYN05796.1"/>
    </source>
</evidence>
<evidence type="ECO:0000313" key="3">
    <source>
        <dbReference type="Proteomes" id="UP000450676"/>
    </source>
</evidence>
<gene>
    <name evidence="2" type="ORF">GTP77_00420</name>
</gene>
<sequence>MTAWSVRFLAYVLALAMCATPACAQEQVTFAAVTDLDTRIGAEVLRVAYAKLGIAIKGKELPAARALALSNDGVLDGEINRIEGMEKLYPNLIRVPVAIGQMEGVVFTKGLNFPVTGWDSLRPYRIGTRIGLKFAELGTVGMNVERVSTVEQSFAKLAAGRVDVVVEARLSGLWQLQLAGLRGIAPLEPPLVKFRLFHYLHKKHANLVPRITAVLEKMQADGQLQALRKEAIARYLGSAAPVIP</sequence>
<name>A0A7X4H6U3_9BURK</name>
<accession>A0A7X4H6U3</accession>
<keyword evidence="3" id="KW-1185">Reference proteome</keyword>
<keyword evidence="1" id="KW-0732">Signal</keyword>
<proteinExistence type="predicted"/>
<evidence type="ECO:0000256" key="1">
    <source>
        <dbReference type="SAM" id="SignalP"/>
    </source>
</evidence>
<dbReference type="AlphaFoldDB" id="A0A7X4H6U3"/>
<feature type="chain" id="PRO_5031346081" evidence="1">
    <location>
        <begin position="25"/>
        <end position="244"/>
    </location>
</feature>
<dbReference type="EMBL" id="WWCU01000001">
    <property type="protein sequence ID" value="MYN05796.1"/>
    <property type="molecule type" value="Genomic_DNA"/>
</dbReference>